<dbReference type="EMBL" id="VXIS01000154">
    <property type="protein sequence ID" value="KAA8900460.1"/>
    <property type="molecule type" value="Genomic_DNA"/>
</dbReference>
<dbReference type="Proteomes" id="UP000326924">
    <property type="component" value="Unassembled WGS sequence"/>
</dbReference>
<keyword evidence="3" id="KW-1185">Reference proteome</keyword>
<evidence type="ECO:0000313" key="3">
    <source>
        <dbReference type="Proteomes" id="UP000326924"/>
    </source>
</evidence>
<evidence type="ECO:0000256" key="1">
    <source>
        <dbReference type="SAM" id="MobiDB-lite"/>
    </source>
</evidence>
<sequence>MTTPHRGLPPPAAMNLPAPSQGSSPGLGPLPHPFTGSEETMRTWLLAKMEEERRKAEEEKTKQEQARVRQEEYKTDQRRMEQEMLRESLKYGVPPALVPLVMMGNNPRGEWVHEWVAQNMPLLQQQQGHPPPPGQLAITGPPPQASPAPTLRRETRSIQQMHPQTSVAPVAAPPPPHHTMGPPSGTAGGPPPHYVSTYQLPGTGTMSRSMPQAQPMQQGQAAPPRSNLPRINTGELQIQHIHPNAPAPMGPPPGAPGPPGPPVQHQSHQQETPTVSQSPIFFHHWVPPNSQAQSGSSSAQATASPQRQLDSPFSHNPGPNVLSGQDYHVSSPKKRKMATVQSQQAPPPSTQPFSPQTHSLSSPAGATPRTRRGHSRQRSDTNPPPIRSFEPYSRPTTRQRRSLGAGDVPSIGEEIRHGAQQSSSYQPSAGDSGGSAGHSGSGTPQEQHHQRQQSAPPPQHSRPPSRPYSAGSDYRGPPYQPPSSQPPQDARSDRGDGGRN</sequence>
<feature type="compositionally biased region" description="Basic and acidic residues" evidence="1">
    <location>
        <begin position="490"/>
        <end position="500"/>
    </location>
</feature>
<feature type="region of interest" description="Disordered" evidence="1">
    <location>
        <begin position="1"/>
        <end position="37"/>
    </location>
</feature>
<organism evidence="2 3">
    <name type="scientific">Sphaerosporella brunnea</name>
    <dbReference type="NCBI Taxonomy" id="1250544"/>
    <lineage>
        <taxon>Eukaryota</taxon>
        <taxon>Fungi</taxon>
        <taxon>Dikarya</taxon>
        <taxon>Ascomycota</taxon>
        <taxon>Pezizomycotina</taxon>
        <taxon>Pezizomycetes</taxon>
        <taxon>Pezizales</taxon>
        <taxon>Pyronemataceae</taxon>
        <taxon>Sphaerosporella</taxon>
    </lineage>
</organism>
<evidence type="ECO:0000313" key="2">
    <source>
        <dbReference type="EMBL" id="KAA8900460.1"/>
    </source>
</evidence>
<name>A0A5J5ER30_9PEZI</name>
<feature type="region of interest" description="Disordered" evidence="1">
    <location>
        <begin position="51"/>
        <end position="81"/>
    </location>
</feature>
<feature type="compositionally biased region" description="Pro residues" evidence="1">
    <location>
        <begin position="455"/>
        <end position="466"/>
    </location>
</feature>
<feature type="compositionally biased region" description="Low complexity" evidence="1">
    <location>
        <begin position="290"/>
        <end position="306"/>
    </location>
</feature>
<feature type="compositionally biased region" description="Gly residues" evidence="1">
    <location>
        <begin position="431"/>
        <end position="440"/>
    </location>
</feature>
<feature type="region of interest" description="Disordered" evidence="1">
    <location>
        <begin position="125"/>
        <end position="500"/>
    </location>
</feature>
<feature type="compositionally biased region" description="Low complexity" evidence="1">
    <location>
        <begin position="13"/>
        <end position="29"/>
    </location>
</feature>
<feature type="compositionally biased region" description="Polar residues" evidence="1">
    <location>
        <begin position="196"/>
        <end position="209"/>
    </location>
</feature>
<reference evidence="2 3" key="1">
    <citation type="submission" date="2019-09" db="EMBL/GenBank/DDBJ databases">
        <title>Draft genome of the ectomycorrhizal ascomycete Sphaerosporella brunnea.</title>
        <authorList>
            <consortium name="DOE Joint Genome Institute"/>
            <person name="Benucci G.M."/>
            <person name="Marozzi G."/>
            <person name="Antonielli L."/>
            <person name="Sanchez S."/>
            <person name="Marco P."/>
            <person name="Wang X."/>
            <person name="Falini L.B."/>
            <person name="Barry K."/>
            <person name="Haridas S."/>
            <person name="Lipzen A."/>
            <person name="Labutti K."/>
            <person name="Grigoriev I.V."/>
            <person name="Murat C."/>
            <person name="Martin F."/>
            <person name="Albertini E."/>
            <person name="Donnini D."/>
            <person name="Bonito G."/>
        </authorList>
    </citation>
    <scope>NUCLEOTIDE SEQUENCE [LARGE SCALE GENOMIC DNA]</scope>
    <source>
        <strain evidence="2 3">Sb_GMNB300</strain>
    </source>
</reference>
<dbReference type="InParanoid" id="A0A5J5ER30"/>
<comment type="caution">
    <text evidence="2">The sequence shown here is derived from an EMBL/GenBank/DDBJ whole genome shotgun (WGS) entry which is preliminary data.</text>
</comment>
<gene>
    <name evidence="2" type="ORF">FN846DRAFT_145181</name>
</gene>
<feature type="compositionally biased region" description="Pro residues" evidence="1">
    <location>
        <begin position="129"/>
        <end position="146"/>
    </location>
</feature>
<dbReference type="OrthoDB" id="20105at2759"/>
<feature type="compositionally biased region" description="Polar residues" evidence="1">
    <location>
        <begin position="264"/>
        <end position="279"/>
    </location>
</feature>
<feature type="compositionally biased region" description="Pro residues" evidence="1">
    <location>
        <begin position="245"/>
        <end position="262"/>
    </location>
</feature>
<feature type="compositionally biased region" description="Polar residues" evidence="1">
    <location>
        <begin position="157"/>
        <end position="166"/>
    </location>
</feature>
<proteinExistence type="predicted"/>
<protein>
    <submittedName>
        <fullName evidence="2">Uncharacterized protein</fullName>
    </submittedName>
</protein>
<feature type="compositionally biased region" description="Low complexity" evidence="1">
    <location>
        <begin position="210"/>
        <end position="224"/>
    </location>
</feature>
<accession>A0A5J5ER30</accession>
<dbReference type="AlphaFoldDB" id="A0A5J5ER30"/>